<feature type="non-terminal residue" evidence="1">
    <location>
        <position position="24"/>
    </location>
</feature>
<gene>
    <name evidence="1" type="ORF">HKBW3S25_01958</name>
</gene>
<dbReference type="EMBL" id="BLRX01000629">
    <property type="protein sequence ID" value="GFP26465.1"/>
    <property type="molecule type" value="Genomic_DNA"/>
</dbReference>
<reference evidence="1 2" key="1">
    <citation type="journal article" date="2020" name="Front. Microbiol.">
        <title>Single-cell genomics of novel Actinobacteria with the Wood-Ljungdahl pathway discovered in a serpentinizing system.</title>
        <authorList>
            <person name="Merino N."/>
            <person name="Kawai M."/>
            <person name="Boyd E.S."/>
            <person name="Colman D.R."/>
            <person name="McGlynn S.E."/>
            <person name="Nealson K.H."/>
            <person name="Kurokawa K."/>
            <person name="Hongoh Y."/>
        </authorList>
    </citation>
    <scope>NUCLEOTIDE SEQUENCE [LARGE SCALE GENOMIC DNA]</scope>
    <source>
        <strain evidence="1 2">S25</strain>
    </source>
</reference>
<proteinExistence type="predicted"/>
<evidence type="ECO:0000313" key="2">
    <source>
        <dbReference type="Proteomes" id="UP000543224"/>
    </source>
</evidence>
<dbReference type="Proteomes" id="UP000543224">
    <property type="component" value="Unassembled WGS sequence"/>
</dbReference>
<accession>A0A6V8P1R0</accession>
<name>A0A6V8P1R0_9ACTN</name>
<protein>
    <submittedName>
        <fullName evidence="1">Uncharacterized protein</fullName>
    </submittedName>
</protein>
<organism evidence="1 2">
    <name type="scientific">Candidatus Hakubella thermalkaliphila</name>
    <dbReference type="NCBI Taxonomy" id="2754717"/>
    <lineage>
        <taxon>Bacteria</taxon>
        <taxon>Bacillati</taxon>
        <taxon>Actinomycetota</taxon>
        <taxon>Actinomycetota incertae sedis</taxon>
        <taxon>Candidatus Hakubellales</taxon>
        <taxon>Candidatus Hakubellaceae</taxon>
        <taxon>Candidatus Hakubella</taxon>
    </lineage>
</organism>
<sequence>MTYENLKQVQGDKIETFARGSLFK</sequence>
<evidence type="ECO:0000313" key="1">
    <source>
        <dbReference type="EMBL" id="GFP26465.1"/>
    </source>
</evidence>
<dbReference type="AlphaFoldDB" id="A0A6V8P1R0"/>
<comment type="caution">
    <text evidence="1">The sequence shown here is derived from an EMBL/GenBank/DDBJ whole genome shotgun (WGS) entry which is preliminary data.</text>
</comment>